<feature type="signal peptide" evidence="3">
    <location>
        <begin position="1"/>
        <end position="35"/>
    </location>
</feature>
<dbReference type="Gene3D" id="1.10.530.10">
    <property type="match status" value="1"/>
</dbReference>
<gene>
    <name evidence="5" type="ORF">BFG52_14225</name>
</gene>
<dbReference type="PANTHER" id="PTHR37423">
    <property type="entry name" value="SOLUBLE LYTIC MUREIN TRANSGLYCOSYLASE-RELATED"/>
    <property type="match status" value="1"/>
</dbReference>
<dbReference type="InterPro" id="IPR008258">
    <property type="entry name" value="Transglycosylase_SLT_dom_1"/>
</dbReference>
<dbReference type="Proteomes" id="UP000093391">
    <property type="component" value="Chromosome"/>
</dbReference>
<reference evidence="5 6" key="1">
    <citation type="submission" date="2016-08" db="EMBL/GenBank/DDBJ databases">
        <authorList>
            <person name="Seilhamer J.J."/>
        </authorList>
    </citation>
    <scope>NUCLEOTIDE SEQUENCE [LARGE SCALE GENOMIC DNA]</scope>
    <source>
        <strain evidence="5 6">BRTC-1</strain>
    </source>
</reference>
<evidence type="ECO:0000256" key="2">
    <source>
        <dbReference type="ARBA" id="ARBA00022729"/>
    </source>
</evidence>
<dbReference type="SUPFAM" id="SSF53955">
    <property type="entry name" value="Lysozyme-like"/>
    <property type="match status" value="1"/>
</dbReference>
<sequence>MQVEQIRWVSRYFYQRSIKIYLLSFWALGSSAVIAAEQQFNDALRAANAGNISQLQQYSASMQDDVLGYYPEYWTLNSNLATQPANAIIHFAQRYPNAAMSEKLAADFVEEKVKMAAFSDAQPVLPYVTNPDQAERCAVAQVRAKTGDELVFAEYKDVWLTTNSQPESCHGLGRMMLSSSLLTSSDRQQRLYAQLRAGQSGPAIATAQSIGLNLSLAQLNQIQANPLNYLWTAPKESLTDYAYLVFALGRTADSDLNSALQTLPRVQQGLPTDVQKYLSRTVAYIGGTTVMKNNFNIEVLNQFDASYGVPFTEEEAEIYARQAIRFGRWNSVLLAIEQMSVTQKQEDRWQYWLARAYDARNDAQSKQTAQGIYQKLANAGDDYHNLLAKDHLGQRYYQSPPAEQPSHSDLQRLDQDIHFRRAFTLRNINAPASYVNREWNWAVRQAYLKHDDGLLLAAAKRATEMGWYDRAIYAAERTSNKHNYAYRYATPHQTTVVNHSRNVGIDPAWAYGLMRQESRFVTAARSHVGAGGLMQIMPNTAKQVARQMGESYNPAALTDSNTNIRYGTYYLSMIQNQLSANPVLATAGYNAGPNRAKRWQPDTQSLAADQYVEAIPLAETRDYVKNVMSNAVHYGILLQQGPQVIESRMPNIPVRFQ</sequence>
<dbReference type="GO" id="GO:0004553">
    <property type="term" value="F:hydrolase activity, hydrolyzing O-glycosyl compounds"/>
    <property type="evidence" value="ECO:0007669"/>
    <property type="project" value="InterPro"/>
</dbReference>
<proteinExistence type="inferred from homology"/>
<dbReference type="InterPro" id="IPR023346">
    <property type="entry name" value="Lysozyme-like_dom_sf"/>
</dbReference>
<protein>
    <submittedName>
        <fullName evidence="5">Lytic transglycosylase</fullName>
    </submittedName>
</protein>
<dbReference type="STRING" id="1789224.BFG52_14225"/>
<organism evidence="5 6">
    <name type="scientific">Acinetobacter larvae</name>
    <dbReference type="NCBI Taxonomy" id="1789224"/>
    <lineage>
        <taxon>Bacteria</taxon>
        <taxon>Pseudomonadati</taxon>
        <taxon>Pseudomonadota</taxon>
        <taxon>Gammaproteobacteria</taxon>
        <taxon>Moraxellales</taxon>
        <taxon>Moraxellaceae</taxon>
        <taxon>Acinetobacter</taxon>
    </lineage>
</organism>
<dbReference type="Gene3D" id="1.25.20.10">
    <property type="entry name" value="Bacterial muramidases"/>
    <property type="match status" value="1"/>
</dbReference>
<dbReference type="RefSeq" id="WP_067557651.1">
    <property type="nucleotide sequence ID" value="NZ_CP016895.1"/>
</dbReference>
<feature type="domain" description="Transglycosylase SLT" evidence="4">
    <location>
        <begin position="502"/>
        <end position="610"/>
    </location>
</feature>
<evidence type="ECO:0000259" key="4">
    <source>
        <dbReference type="Pfam" id="PF01464"/>
    </source>
</evidence>
<comment type="similarity">
    <text evidence="1">Belongs to the transglycosylase Slt family.</text>
</comment>
<dbReference type="SUPFAM" id="SSF48435">
    <property type="entry name" value="Bacterial muramidases"/>
    <property type="match status" value="1"/>
</dbReference>
<evidence type="ECO:0000256" key="1">
    <source>
        <dbReference type="ARBA" id="ARBA00007734"/>
    </source>
</evidence>
<dbReference type="CDD" id="cd13401">
    <property type="entry name" value="Slt70-like"/>
    <property type="match status" value="1"/>
</dbReference>
<dbReference type="KEGG" id="ala:BFG52_14225"/>
<dbReference type="PANTHER" id="PTHR37423:SF5">
    <property type="entry name" value="SOLUBLE LYTIC MUREIN TRANSGLYCOSYLASE"/>
    <property type="match status" value="1"/>
</dbReference>
<keyword evidence="6" id="KW-1185">Reference proteome</keyword>
<feature type="chain" id="PRO_5008539975" evidence="3">
    <location>
        <begin position="36"/>
        <end position="657"/>
    </location>
</feature>
<name>A0A1B2M2M5_9GAMM</name>
<accession>A0A1B2M2M5</accession>
<dbReference type="AlphaFoldDB" id="A0A1B2M2M5"/>
<dbReference type="Pfam" id="PF01464">
    <property type="entry name" value="SLT"/>
    <property type="match status" value="1"/>
</dbReference>
<dbReference type="GO" id="GO:0042597">
    <property type="term" value="C:periplasmic space"/>
    <property type="evidence" value="ECO:0007669"/>
    <property type="project" value="InterPro"/>
</dbReference>
<evidence type="ECO:0000313" key="6">
    <source>
        <dbReference type="Proteomes" id="UP000093391"/>
    </source>
</evidence>
<evidence type="ECO:0000313" key="5">
    <source>
        <dbReference type="EMBL" id="AOA59391.1"/>
    </source>
</evidence>
<dbReference type="OrthoDB" id="92254at2"/>
<dbReference type="InterPro" id="IPR008939">
    <property type="entry name" value="Lytic_TGlycosylase_superhlx_U"/>
</dbReference>
<dbReference type="EMBL" id="CP016895">
    <property type="protein sequence ID" value="AOA59391.1"/>
    <property type="molecule type" value="Genomic_DNA"/>
</dbReference>
<keyword evidence="2 3" id="KW-0732">Signal</keyword>
<evidence type="ECO:0000256" key="3">
    <source>
        <dbReference type="SAM" id="SignalP"/>
    </source>
</evidence>